<evidence type="ECO:0000256" key="3">
    <source>
        <dbReference type="ARBA" id="ARBA00022525"/>
    </source>
</evidence>
<dbReference type="Pfam" id="PF17961">
    <property type="entry name" value="Big_8"/>
    <property type="match status" value="1"/>
</dbReference>
<keyword evidence="3" id="KW-0964">Secreted</keyword>
<evidence type="ECO:0000313" key="10">
    <source>
        <dbReference type="Proteomes" id="UP001321475"/>
    </source>
</evidence>
<feature type="region of interest" description="Disordered" evidence="6">
    <location>
        <begin position="266"/>
        <end position="299"/>
    </location>
</feature>
<evidence type="ECO:0000256" key="4">
    <source>
        <dbReference type="ARBA" id="ARBA00022729"/>
    </source>
</evidence>
<feature type="domain" description="SDR-like Ig" evidence="8">
    <location>
        <begin position="155"/>
        <end position="239"/>
    </location>
</feature>
<dbReference type="Gene3D" id="2.60.40.1280">
    <property type="match status" value="1"/>
</dbReference>
<feature type="compositionally biased region" description="Low complexity" evidence="6">
    <location>
        <begin position="64"/>
        <end position="107"/>
    </location>
</feature>
<dbReference type="PANTHER" id="PTHR48125:SF10">
    <property type="entry name" value="OS12G0136300 PROTEIN"/>
    <property type="match status" value="1"/>
</dbReference>
<feature type="compositionally biased region" description="Polar residues" evidence="6">
    <location>
        <begin position="41"/>
        <end position="52"/>
    </location>
</feature>
<dbReference type="InterPro" id="IPR041171">
    <property type="entry name" value="SDR_Ig"/>
</dbReference>
<dbReference type="RefSeq" id="WP_286218899.1">
    <property type="nucleotide sequence ID" value="NZ_AP027729.1"/>
</dbReference>
<feature type="region of interest" description="Disordered" evidence="6">
    <location>
        <begin position="527"/>
        <end position="573"/>
    </location>
</feature>
<feature type="chain" id="PRO_5047047849" description="SDR-like Ig domain-containing protein" evidence="7">
    <location>
        <begin position="38"/>
        <end position="573"/>
    </location>
</feature>
<evidence type="ECO:0000256" key="7">
    <source>
        <dbReference type="SAM" id="SignalP"/>
    </source>
</evidence>
<organism evidence="9 10">
    <name type="scientific">Paraoerskovia sediminicola</name>
    <dbReference type="NCBI Taxonomy" id="1138587"/>
    <lineage>
        <taxon>Bacteria</taxon>
        <taxon>Bacillati</taxon>
        <taxon>Actinomycetota</taxon>
        <taxon>Actinomycetes</taxon>
        <taxon>Micrococcales</taxon>
        <taxon>Cellulomonadaceae</taxon>
        <taxon>Paraoerskovia</taxon>
    </lineage>
</organism>
<evidence type="ECO:0000256" key="2">
    <source>
        <dbReference type="ARBA" id="ARBA00022512"/>
    </source>
</evidence>
<feature type="compositionally biased region" description="Pro residues" evidence="6">
    <location>
        <begin position="108"/>
        <end position="126"/>
    </location>
</feature>
<feature type="region of interest" description="Disordered" evidence="6">
    <location>
        <begin position="412"/>
        <end position="433"/>
    </location>
</feature>
<proteinExistence type="predicted"/>
<feature type="signal peptide" evidence="7">
    <location>
        <begin position="1"/>
        <end position="37"/>
    </location>
</feature>
<dbReference type="Proteomes" id="UP001321475">
    <property type="component" value="Chromosome"/>
</dbReference>
<dbReference type="InterPro" id="IPR008966">
    <property type="entry name" value="Adhesion_dom_sf"/>
</dbReference>
<sequence>MSHRIGTTGTGRRGGLRIAAASLCIAALTAVGGPALAADTAPTNQPTATGSLVTAPDDGQQDSPATDGSADAAQAAPEPTAQPSVEPTAEPTSEASPEPAAKASSEPAPEPTAEPTSEPAPEPASEPAPAADAAPAPAPDWIDAIRSITASTQTVRDGGTLKLDAKWSLPKGTVAGTRFGLTVPDLLKLGTIPDFDLRDGSAVAATCTVRDAHVECTTTDYAVNHANVEGDLWLSVRAQRVESTGQVDVTVAPGVSRTLQLVVEPQPAEPQRPPSNHHNNTRSDYTPATSPKKLGRGVDTTRQTMAWRIEAPASARTEHGLVVHDSWADTGVRLDEGSLQVRCHAVHEGRWSTLRSSRDFSVAQTAHGMDLTITDAHCDGTYQVNYKTQLPSGSHQDLTVRNSATIKGLPEVHASQTWKPPAQLSKSGKVDSSHRRADWTVHLTAEGLGSGTATITDKPERMSLVPGSAKLRCEILGRGKDLPASAFAVTTDDTDAENHIITVAISDQSCRVDGGRYVLTYTTDLPRDATDGEQFQNSVTATSASHASTPRAAPRSSTRCPPVAARRDPRSGT</sequence>
<keyword evidence="4 7" id="KW-0732">Signal</keyword>
<accession>A0ABN6XDI5</accession>
<name>A0ABN6XDI5_9CELL</name>
<comment type="subcellular location">
    <subcellularLocation>
        <location evidence="1">Secreted</location>
        <location evidence="1">Cell wall</location>
        <topology evidence="1">Peptidoglycan-anchor</topology>
    </subcellularLocation>
</comment>
<dbReference type="PANTHER" id="PTHR48125">
    <property type="entry name" value="LP07818P1"/>
    <property type="match status" value="1"/>
</dbReference>
<evidence type="ECO:0000256" key="6">
    <source>
        <dbReference type="SAM" id="MobiDB-lite"/>
    </source>
</evidence>
<feature type="region of interest" description="Disordered" evidence="6">
    <location>
        <begin position="40"/>
        <end position="137"/>
    </location>
</feature>
<evidence type="ECO:0000259" key="8">
    <source>
        <dbReference type="Pfam" id="PF17961"/>
    </source>
</evidence>
<protein>
    <recommendedName>
        <fullName evidence="8">SDR-like Ig domain-containing protein</fullName>
    </recommendedName>
</protein>
<keyword evidence="2" id="KW-0134">Cell wall</keyword>
<dbReference type="Gene3D" id="2.60.40.740">
    <property type="match status" value="1"/>
</dbReference>
<keyword evidence="10" id="KW-1185">Reference proteome</keyword>
<dbReference type="InterPro" id="IPR011252">
    <property type="entry name" value="Fibrogen-bd_dom1"/>
</dbReference>
<evidence type="ECO:0000256" key="5">
    <source>
        <dbReference type="ARBA" id="ARBA00023088"/>
    </source>
</evidence>
<keyword evidence="5" id="KW-0572">Peptidoglycan-anchor</keyword>
<dbReference type="InterPro" id="IPR006311">
    <property type="entry name" value="TAT_signal"/>
</dbReference>
<reference evidence="10" key="1">
    <citation type="journal article" date="2019" name="Int. J. Syst. Evol. Microbiol.">
        <title>The Global Catalogue of Microorganisms (GCM) 10K type strain sequencing project: providing services to taxonomists for standard genome sequencing and annotation.</title>
        <authorList>
            <consortium name="The Broad Institute Genomics Platform"/>
            <consortium name="The Broad Institute Genome Sequencing Center for Infectious Disease"/>
            <person name="Wu L."/>
            <person name="Ma J."/>
        </authorList>
    </citation>
    <scope>NUCLEOTIDE SEQUENCE [LARGE SCALE GENOMIC DNA]</scope>
    <source>
        <strain evidence="10">NBRC 108565</strain>
    </source>
</reference>
<dbReference type="SUPFAM" id="SSF49401">
    <property type="entry name" value="Bacterial adhesins"/>
    <property type="match status" value="3"/>
</dbReference>
<feature type="compositionally biased region" description="Low complexity" evidence="6">
    <location>
        <begin position="540"/>
        <end position="559"/>
    </location>
</feature>
<dbReference type="EMBL" id="AP027729">
    <property type="protein sequence ID" value="BDZ41820.1"/>
    <property type="molecule type" value="Genomic_DNA"/>
</dbReference>
<gene>
    <name evidence="9" type="ORF">GCM10025865_11190</name>
</gene>
<dbReference type="PROSITE" id="PS51318">
    <property type="entry name" value="TAT"/>
    <property type="match status" value="1"/>
</dbReference>
<feature type="compositionally biased region" description="Polar residues" evidence="6">
    <location>
        <begin position="274"/>
        <end position="289"/>
    </location>
</feature>
<evidence type="ECO:0000313" key="9">
    <source>
        <dbReference type="EMBL" id="BDZ41820.1"/>
    </source>
</evidence>
<evidence type="ECO:0000256" key="1">
    <source>
        <dbReference type="ARBA" id="ARBA00004168"/>
    </source>
</evidence>